<gene>
    <name evidence="3" type="ORF">SDC9_49067</name>
</gene>
<protein>
    <recommendedName>
        <fullName evidence="4">DUF4143 domain-containing protein</fullName>
    </recommendedName>
</protein>
<dbReference type="InterPro" id="IPR025420">
    <property type="entry name" value="DUF4143"/>
</dbReference>
<dbReference type="PANTHER" id="PTHR43566:SF2">
    <property type="entry name" value="DUF4143 DOMAIN-CONTAINING PROTEIN"/>
    <property type="match status" value="1"/>
</dbReference>
<dbReference type="EMBL" id="VSSQ01000899">
    <property type="protein sequence ID" value="MPM02812.1"/>
    <property type="molecule type" value="Genomic_DNA"/>
</dbReference>
<dbReference type="PANTHER" id="PTHR43566">
    <property type="entry name" value="CONSERVED PROTEIN"/>
    <property type="match status" value="1"/>
</dbReference>
<dbReference type="Pfam" id="PF13173">
    <property type="entry name" value="AAA_14"/>
    <property type="match status" value="1"/>
</dbReference>
<evidence type="ECO:0000259" key="1">
    <source>
        <dbReference type="Pfam" id="PF13173"/>
    </source>
</evidence>
<comment type="caution">
    <text evidence="3">The sequence shown here is derived from an EMBL/GenBank/DDBJ whole genome shotgun (WGS) entry which is preliminary data.</text>
</comment>
<evidence type="ECO:0000313" key="3">
    <source>
        <dbReference type="EMBL" id="MPM02812.1"/>
    </source>
</evidence>
<sequence>MPRLCDAELQTALQSSGAVLIEGAKWCGKTSTAGNAAHSVLFMQDPDKSASNLAIADTKPSLLLRGDTPRLIDEWQMAPVLWDAVRFEVDRRAEPGQFILTGSAVPSDNVTAHTGTGRISRILLRPMSLFESKDSNGTVSLRALFNGEPDVMSVSDLSIEKIAFVLCRGGWPASIKQNESAALRMAVDYVEAVINYDVSRVDNVEKNPERVRMLLRSLARNIATTASYQTIRGDMEATDITISDKTIGSYINALRRIFVIEDLPAWAPSLRSKTAIRTSAKRHFVDPSIATAILRTNPEGILSDFQYFGFLFEALCTRDIRVYAQSNDGDVFHYRDKSGLEADLIVRLRNGRWAAIEVKLGNKQIDEAAENLLALNCRIDKDRMGEPSFLMVLTGGQYAYRRSDGVFVVPVGCLKP</sequence>
<dbReference type="AlphaFoldDB" id="A0A644WGB5"/>
<dbReference type="Pfam" id="PF13635">
    <property type="entry name" value="DUF4143"/>
    <property type="match status" value="1"/>
</dbReference>
<feature type="domain" description="DUF4143" evidence="2">
    <location>
        <begin position="197"/>
        <end position="360"/>
    </location>
</feature>
<name>A0A644WGB5_9ZZZZ</name>
<evidence type="ECO:0008006" key="4">
    <source>
        <dbReference type="Google" id="ProtNLM"/>
    </source>
</evidence>
<accession>A0A644WGB5</accession>
<organism evidence="3">
    <name type="scientific">bioreactor metagenome</name>
    <dbReference type="NCBI Taxonomy" id="1076179"/>
    <lineage>
        <taxon>unclassified sequences</taxon>
        <taxon>metagenomes</taxon>
        <taxon>ecological metagenomes</taxon>
    </lineage>
</organism>
<proteinExistence type="predicted"/>
<reference evidence="3" key="1">
    <citation type="submission" date="2019-08" db="EMBL/GenBank/DDBJ databases">
        <authorList>
            <person name="Kucharzyk K."/>
            <person name="Murdoch R.W."/>
            <person name="Higgins S."/>
            <person name="Loffler F."/>
        </authorList>
    </citation>
    <scope>NUCLEOTIDE SEQUENCE</scope>
</reference>
<feature type="domain" description="AAA" evidence="1">
    <location>
        <begin position="17"/>
        <end position="131"/>
    </location>
</feature>
<dbReference type="InterPro" id="IPR041682">
    <property type="entry name" value="AAA_14"/>
</dbReference>
<evidence type="ECO:0000259" key="2">
    <source>
        <dbReference type="Pfam" id="PF13635"/>
    </source>
</evidence>